<dbReference type="EMBL" id="CAJVRM010000037">
    <property type="protein sequence ID" value="CAG8972161.1"/>
    <property type="molecule type" value="Genomic_DNA"/>
</dbReference>
<evidence type="ECO:0000313" key="2">
    <source>
        <dbReference type="Proteomes" id="UP000701801"/>
    </source>
</evidence>
<protein>
    <recommendedName>
        <fullName evidence="3">Heterokaryon incompatibility domain-containing protein</fullName>
    </recommendedName>
</protein>
<reference evidence="1" key="1">
    <citation type="submission" date="2021-07" db="EMBL/GenBank/DDBJ databases">
        <authorList>
            <person name="Durling M."/>
        </authorList>
    </citation>
    <scope>NUCLEOTIDE SEQUENCE</scope>
</reference>
<dbReference type="PANTHER" id="PTHR39596">
    <property type="match status" value="1"/>
</dbReference>
<sequence length="351" mass="39142">MACIYAGAARVLVLDSGLQHIRMRSSHIIENMSHINHCAWKRRCWTLQEGALGQCTLFLFADGITIPCENCYKNVGNMGSIGKQGLLRSWQELSYFELSLSLLYNSGPGIDPTKVHPNRWIPTVPGPNLLDDEHTMTLESGTLTISRAGDLPSKKPLQPLAPVTIPSLSELLFGTRRTKSIDQNRHSGPKTTRQLISIKPSTTSGRPLFLRVEPDLHNGNLPKFIRIDFLRQRDDEMNSLDSGETVILIEDIPEPGIMEFSSGSWAGASVHSYRAAVSCDTKVLYEVIYDCPVRVTIFTELSNLQSLYDKTQLDWDWIDTGARQSSFDFAPSPSTLQNYCGAKPTRQSSKL</sequence>
<evidence type="ECO:0008006" key="3">
    <source>
        <dbReference type="Google" id="ProtNLM"/>
    </source>
</evidence>
<dbReference type="AlphaFoldDB" id="A0A9N9LGG4"/>
<dbReference type="PANTHER" id="PTHR39596:SF2">
    <property type="entry name" value="HET DOMAIN PROTEIN (AFU_ORTHOLOGUE AFUA_1G17550)-RELATED"/>
    <property type="match status" value="1"/>
</dbReference>
<accession>A0A9N9LGG4</accession>
<organism evidence="1 2">
    <name type="scientific">Hymenoscyphus albidus</name>
    <dbReference type="NCBI Taxonomy" id="595503"/>
    <lineage>
        <taxon>Eukaryota</taxon>
        <taxon>Fungi</taxon>
        <taxon>Dikarya</taxon>
        <taxon>Ascomycota</taxon>
        <taxon>Pezizomycotina</taxon>
        <taxon>Leotiomycetes</taxon>
        <taxon>Helotiales</taxon>
        <taxon>Helotiaceae</taxon>
        <taxon>Hymenoscyphus</taxon>
    </lineage>
</organism>
<dbReference type="Proteomes" id="UP000701801">
    <property type="component" value="Unassembled WGS sequence"/>
</dbReference>
<proteinExistence type="predicted"/>
<evidence type="ECO:0000313" key="1">
    <source>
        <dbReference type="EMBL" id="CAG8972161.1"/>
    </source>
</evidence>
<name>A0A9N9LGG4_9HELO</name>
<comment type="caution">
    <text evidence="1">The sequence shown here is derived from an EMBL/GenBank/DDBJ whole genome shotgun (WGS) entry which is preliminary data.</text>
</comment>
<keyword evidence="2" id="KW-1185">Reference proteome</keyword>
<gene>
    <name evidence="1" type="ORF">HYALB_00009709</name>
</gene>
<dbReference type="OrthoDB" id="2426273at2759"/>